<dbReference type="SUPFAM" id="SSF81383">
    <property type="entry name" value="F-box domain"/>
    <property type="match status" value="1"/>
</dbReference>
<dbReference type="InterPro" id="IPR036047">
    <property type="entry name" value="F-box-like_dom_sf"/>
</dbReference>
<comment type="caution">
    <text evidence="1">The sequence shown here is derived from an EMBL/GenBank/DDBJ whole genome shotgun (WGS) entry which is preliminary data.</text>
</comment>
<reference evidence="1" key="1">
    <citation type="submission" date="2020-05" db="EMBL/GenBank/DDBJ databases">
        <title>Mycena genomes resolve the evolution of fungal bioluminescence.</title>
        <authorList>
            <person name="Tsai I.J."/>
        </authorList>
    </citation>
    <scope>NUCLEOTIDE SEQUENCE</scope>
    <source>
        <strain evidence="1">171206Taipei</strain>
    </source>
</reference>
<gene>
    <name evidence="1" type="ORF">MIND_00823600</name>
</gene>
<protein>
    <recommendedName>
        <fullName evidence="3">F-box domain-containing protein</fullName>
    </recommendedName>
</protein>
<dbReference type="Gene3D" id="1.20.1280.50">
    <property type="match status" value="1"/>
</dbReference>
<dbReference type="EMBL" id="JACAZF010000007">
    <property type="protein sequence ID" value="KAF7298761.1"/>
    <property type="molecule type" value="Genomic_DNA"/>
</dbReference>
<evidence type="ECO:0000313" key="1">
    <source>
        <dbReference type="EMBL" id="KAF7298761.1"/>
    </source>
</evidence>
<dbReference type="GeneID" id="59347423"/>
<dbReference type="RefSeq" id="XP_037218149.1">
    <property type="nucleotide sequence ID" value="XM_037364907.1"/>
</dbReference>
<keyword evidence="2" id="KW-1185">Reference proteome</keyword>
<accession>A0A8H6SFW0</accession>
<evidence type="ECO:0008006" key="3">
    <source>
        <dbReference type="Google" id="ProtNLM"/>
    </source>
</evidence>
<proteinExistence type="predicted"/>
<dbReference type="Proteomes" id="UP000636479">
    <property type="component" value="Unassembled WGS sequence"/>
</dbReference>
<evidence type="ECO:0000313" key="2">
    <source>
        <dbReference type="Proteomes" id="UP000636479"/>
    </source>
</evidence>
<dbReference type="AlphaFoldDB" id="A0A8H6SFW0"/>
<organism evidence="1 2">
    <name type="scientific">Mycena indigotica</name>
    <dbReference type="NCBI Taxonomy" id="2126181"/>
    <lineage>
        <taxon>Eukaryota</taxon>
        <taxon>Fungi</taxon>
        <taxon>Dikarya</taxon>
        <taxon>Basidiomycota</taxon>
        <taxon>Agaricomycotina</taxon>
        <taxon>Agaricomycetes</taxon>
        <taxon>Agaricomycetidae</taxon>
        <taxon>Agaricales</taxon>
        <taxon>Marasmiineae</taxon>
        <taxon>Mycenaceae</taxon>
        <taxon>Mycena</taxon>
    </lineage>
</organism>
<dbReference type="OrthoDB" id="3000663at2759"/>
<name>A0A8H6SFW0_9AGAR</name>
<sequence>MATSALRAELHQINQQIDLQRRVLYDLEVSRFAVQSKLSQLAVYPILTLPPELTSEIFVHCLPEDSWADIYEAPLLLTRVCRTWAHIAASTPALWRSLRLCLGEWDDQELRELLETWFRPNRGSALKIVLGGDLARVDLPEFMTSLQRHAHHISSLSLTLTARNLALLKSFPLKMRFLRELEITVEDEEDEIYAEPVDLKDVFVDTSQLTQVHVDQILPANITLPWQQLTDFQCYDYFLDEVLEVLRLIPNLVSLDVTLGLEDHRDPARDKLIHHNLQRLTVMEQERLDRQETLHLLHFLTLPKLDTLKTEELEERTLRAFMRRSDIPPLATMHVNLVGFPHECLDVCQEILPSLRWLEDLSLSCPTLPFAQAFFSGLAARETFLPRLRKLAIGYDELTLANQATLTSVLELVAQAALNRNVLAQAGVVHCLDFLSFVVKLTELASLRLPFASLSGYRQLQINGVEVYIGTSLDSLL</sequence>